<accession>A0A8J5D1C0</accession>
<dbReference type="AlphaFoldDB" id="A0A8J5D1C0"/>
<name>A0A8J5D1C0_CHIOP</name>
<dbReference type="Proteomes" id="UP000770661">
    <property type="component" value="Unassembled WGS sequence"/>
</dbReference>
<gene>
    <name evidence="1" type="primary">CadN2_4</name>
    <name evidence="1" type="ORF">GWK47_039449</name>
</gene>
<evidence type="ECO:0000313" key="1">
    <source>
        <dbReference type="EMBL" id="KAG0724995.1"/>
    </source>
</evidence>
<comment type="caution">
    <text evidence="1">The sequence shown here is derived from an EMBL/GenBank/DDBJ whole genome shotgun (WGS) entry which is preliminary data.</text>
</comment>
<protein>
    <submittedName>
        <fullName evidence="1">Putative neural-cadherin 2</fullName>
    </submittedName>
</protein>
<dbReference type="EMBL" id="JACEEZ010006143">
    <property type="protein sequence ID" value="KAG0724995.1"/>
    <property type="molecule type" value="Genomic_DNA"/>
</dbReference>
<sequence length="121" mass="12832">MAPMFKVQNDFQEGCMINLRISGHSAPLPPAVNNSLGPGQRVQGCGASCVAPSACTNVSCNLRILLLTPGGPPLWVGAQYSCCQRPMLIFSPARECLFAISIKKFSKTPEPNSPDVARPGC</sequence>
<keyword evidence="2" id="KW-1185">Reference proteome</keyword>
<reference evidence="1" key="1">
    <citation type="submission" date="2020-07" db="EMBL/GenBank/DDBJ databases">
        <title>The High-quality genome of the commercially important snow crab, Chionoecetes opilio.</title>
        <authorList>
            <person name="Jeong J.-H."/>
            <person name="Ryu S."/>
        </authorList>
    </citation>
    <scope>NUCLEOTIDE SEQUENCE</scope>
    <source>
        <strain evidence="1">MADBK_172401_WGS</strain>
        <tissue evidence="1">Digestive gland</tissue>
    </source>
</reference>
<dbReference type="OrthoDB" id="6370211at2759"/>
<organism evidence="1 2">
    <name type="scientific">Chionoecetes opilio</name>
    <name type="common">Atlantic snow crab</name>
    <name type="synonym">Cancer opilio</name>
    <dbReference type="NCBI Taxonomy" id="41210"/>
    <lineage>
        <taxon>Eukaryota</taxon>
        <taxon>Metazoa</taxon>
        <taxon>Ecdysozoa</taxon>
        <taxon>Arthropoda</taxon>
        <taxon>Crustacea</taxon>
        <taxon>Multicrustacea</taxon>
        <taxon>Malacostraca</taxon>
        <taxon>Eumalacostraca</taxon>
        <taxon>Eucarida</taxon>
        <taxon>Decapoda</taxon>
        <taxon>Pleocyemata</taxon>
        <taxon>Brachyura</taxon>
        <taxon>Eubrachyura</taxon>
        <taxon>Majoidea</taxon>
        <taxon>Majidae</taxon>
        <taxon>Chionoecetes</taxon>
    </lineage>
</organism>
<evidence type="ECO:0000313" key="2">
    <source>
        <dbReference type="Proteomes" id="UP000770661"/>
    </source>
</evidence>
<proteinExistence type="predicted"/>